<organism evidence="8 9">
    <name type="scientific">Pseudomonas alkylphenolica</name>
    <dbReference type="NCBI Taxonomy" id="237609"/>
    <lineage>
        <taxon>Bacteria</taxon>
        <taxon>Pseudomonadati</taxon>
        <taxon>Pseudomonadota</taxon>
        <taxon>Gammaproteobacteria</taxon>
        <taxon>Pseudomonadales</taxon>
        <taxon>Pseudomonadaceae</taxon>
        <taxon>Pseudomonas</taxon>
    </lineage>
</organism>
<gene>
    <name evidence="8" type="ORF">GPJ81_15185</name>
</gene>
<evidence type="ECO:0000313" key="8">
    <source>
        <dbReference type="EMBL" id="QGW77976.1"/>
    </source>
</evidence>
<evidence type="ECO:0000256" key="3">
    <source>
        <dbReference type="ARBA" id="ARBA00022692"/>
    </source>
</evidence>
<dbReference type="Proteomes" id="UP000426235">
    <property type="component" value="Chromosome"/>
</dbReference>
<evidence type="ECO:0000256" key="2">
    <source>
        <dbReference type="ARBA" id="ARBA00010992"/>
    </source>
</evidence>
<dbReference type="Pfam" id="PF00083">
    <property type="entry name" value="Sugar_tr"/>
    <property type="match status" value="1"/>
</dbReference>
<feature type="transmembrane region" description="Helical" evidence="6">
    <location>
        <begin position="403"/>
        <end position="424"/>
    </location>
</feature>
<sequence>MQNVDIASTRSFDESPVRPLHIKAAIGGVGGQFCDGYVLGIIGIAISLATTPLGLDALSLGLLGGAALIGLFLGSLLTGPIADRFGRKHIYRWNMALFCLVSVAQFFAQNAEQLLVLRLLLGFALGSDFVVGVSLVAELVPRRFRGPLLALMAVAWTLGFTVSYIIGYLMQSMGNDAWRWILFSSAVPSLLVLLVRQGTPESPLWLMKKGREGEAREVIDRLGGGDLPRVEKGVAKASWSQLFSRQHRRNTLVGAVFYTCQVIPYFAMSTFIPRIFSALKVEDSYTGGLVYNIFLLAGSVVGLMLINLLTRRAFLIGTFTINAIALFVLATWSGMPAVYVVGVFAVFAFVMAGSGVLEFAYTSELFPTELRASGVGLSVAASRIGAASCTFLLPVVMERFGTSVAIGTCVAALVIGAVVCLFWAPETNPRYVR</sequence>
<dbReference type="RefSeq" id="WP_157192922.1">
    <property type="nucleotide sequence ID" value="NZ_CP046621.1"/>
</dbReference>
<feature type="domain" description="Major facilitator superfamily (MFS) profile" evidence="7">
    <location>
        <begin position="24"/>
        <end position="428"/>
    </location>
</feature>
<comment type="subcellular location">
    <subcellularLocation>
        <location evidence="1">Membrane</location>
        <topology evidence="1">Multi-pass membrane protein</topology>
    </subcellularLocation>
</comment>
<dbReference type="InterPro" id="IPR036259">
    <property type="entry name" value="MFS_trans_sf"/>
</dbReference>
<evidence type="ECO:0000313" key="9">
    <source>
        <dbReference type="Proteomes" id="UP000426235"/>
    </source>
</evidence>
<feature type="transmembrane region" description="Helical" evidence="6">
    <location>
        <begin position="177"/>
        <end position="195"/>
    </location>
</feature>
<dbReference type="CDD" id="cd17316">
    <property type="entry name" value="MFS_SV2_like"/>
    <property type="match status" value="1"/>
</dbReference>
<dbReference type="InterPro" id="IPR050360">
    <property type="entry name" value="MFS_Sugar_Transporters"/>
</dbReference>
<protein>
    <submittedName>
        <fullName evidence="8">MFS transporter</fullName>
    </submittedName>
</protein>
<dbReference type="GO" id="GO:0016020">
    <property type="term" value="C:membrane"/>
    <property type="evidence" value="ECO:0007669"/>
    <property type="project" value="UniProtKB-SubCell"/>
</dbReference>
<keyword evidence="3 6" id="KW-0812">Transmembrane</keyword>
<reference evidence="8" key="1">
    <citation type="submission" date="2019-12" db="EMBL/GenBank/DDBJ databases">
        <title>Hybrid Genome Assemblies of two High G+C Isolates from Undergraduate Microbiology Courses.</title>
        <authorList>
            <person name="Ne Ville C.J."/>
            <person name="Enright D."/>
            <person name="Hernandez I."/>
            <person name="Dodsworth J."/>
            <person name="Orwin P.M."/>
        </authorList>
    </citation>
    <scope>NUCLEOTIDE SEQUENCE [LARGE SCALE GENOMIC DNA]</scope>
    <source>
        <strain evidence="8">Neo</strain>
    </source>
</reference>
<evidence type="ECO:0000256" key="5">
    <source>
        <dbReference type="ARBA" id="ARBA00023136"/>
    </source>
</evidence>
<feature type="transmembrane region" description="Helical" evidence="6">
    <location>
        <begin position="57"/>
        <end position="78"/>
    </location>
</feature>
<dbReference type="AlphaFoldDB" id="A0A6I6H170"/>
<dbReference type="PANTHER" id="PTHR48022">
    <property type="entry name" value="PLASTIDIC GLUCOSE TRANSPORTER 4"/>
    <property type="match status" value="1"/>
</dbReference>
<dbReference type="PANTHER" id="PTHR48022:SF2">
    <property type="entry name" value="PLASTIDIC GLUCOSE TRANSPORTER 4"/>
    <property type="match status" value="1"/>
</dbReference>
<evidence type="ECO:0000256" key="4">
    <source>
        <dbReference type="ARBA" id="ARBA00022989"/>
    </source>
</evidence>
<feature type="transmembrane region" description="Helical" evidence="6">
    <location>
        <begin position="373"/>
        <end position="397"/>
    </location>
</feature>
<dbReference type="InterPro" id="IPR005828">
    <property type="entry name" value="MFS_sugar_transport-like"/>
</dbReference>
<feature type="transmembrane region" description="Helical" evidence="6">
    <location>
        <begin position="338"/>
        <end position="361"/>
    </location>
</feature>
<dbReference type="EMBL" id="CP046621">
    <property type="protein sequence ID" value="QGW77976.1"/>
    <property type="molecule type" value="Genomic_DNA"/>
</dbReference>
<dbReference type="SUPFAM" id="SSF103473">
    <property type="entry name" value="MFS general substrate transporter"/>
    <property type="match status" value="1"/>
</dbReference>
<name>A0A6I6H170_9PSED</name>
<feature type="transmembrane region" description="Helical" evidence="6">
    <location>
        <begin position="114"/>
        <end position="136"/>
    </location>
</feature>
<keyword evidence="5 6" id="KW-0472">Membrane</keyword>
<evidence type="ECO:0000256" key="1">
    <source>
        <dbReference type="ARBA" id="ARBA00004141"/>
    </source>
</evidence>
<keyword evidence="9" id="KW-1185">Reference proteome</keyword>
<feature type="transmembrane region" description="Helical" evidence="6">
    <location>
        <begin position="252"/>
        <end position="276"/>
    </location>
</feature>
<proteinExistence type="inferred from homology"/>
<dbReference type="InterPro" id="IPR005829">
    <property type="entry name" value="Sugar_transporter_CS"/>
</dbReference>
<dbReference type="PROSITE" id="PS00217">
    <property type="entry name" value="SUGAR_TRANSPORT_2"/>
    <property type="match status" value="1"/>
</dbReference>
<evidence type="ECO:0000256" key="6">
    <source>
        <dbReference type="SAM" id="Phobius"/>
    </source>
</evidence>
<feature type="transmembrane region" description="Helical" evidence="6">
    <location>
        <begin position="288"/>
        <end position="306"/>
    </location>
</feature>
<evidence type="ECO:0000259" key="7">
    <source>
        <dbReference type="PROSITE" id="PS50850"/>
    </source>
</evidence>
<feature type="transmembrane region" description="Helical" evidence="6">
    <location>
        <begin position="148"/>
        <end position="171"/>
    </location>
</feature>
<dbReference type="PROSITE" id="PS50850">
    <property type="entry name" value="MFS"/>
    <property type="match status" value="1"/>
</dbReference>
<keyword evidence="4 6" id="KW-1133">Transmembrane helix</keyword>
<comment type="similarity">
    <text evidence="2">Belongs to the major facilitator superfamily. Sugar transporter (TC 2.A.1.1) family.</text>
</comment>
<dbReference type="GO" id="GO:0005351">
    <property type="term" value="F:carbohydrate:proton symporter activity"/>
    <property type="evidence" value="ECO:0007669"/>
    <property type="project" value="TreeGrafter"/>
</dbReference>
<dbReference type="Gene3D" id="1.20.1250.20">
    <property type="entry name" value="MFS general substrate transporter like domains"/>
    <property type="match status" value="1"/>
</dbReference>
<dbReference type="InterPro" id="IPR020846">
    <property type="entry name" value="MFS_dom"/>
</dbReference>
<accession>A0A6I6H170</accession>
<feature type="transmembrane region" description="Helical" evidence="6">
    <location>
        <begin position="90"/>
        <end position="108"/>
    </location>
</feature>
<feature type="transmembrane region" description="Helical" evidence="6">
    <location>
        <begin position="313"/>
        <end position="332"/>
    </location>
</feature>